<dbReference type="SMART" id="SM00595">
    <property type="entry name" value="MADF"/>
    <property type="match status" value="1"/>
</dbReference>
<dbReference type="PANTHER" id="PTHR12243:SF69">
    <property type="entry name" value="SI:CH73-59F11.3"/>
    <property type="match status" value="1"/>
</dbReference>
<dbReference type="OrthoDB" id="5984255at2759"/>
<dbReference type="GO" id="GO:0005667">
    <property type="term" value="C:transcription regulator complex"/>
    <property type="evidence" value="ECO:0007669"/>
    <property type="project" value="TreeGrafter"/>
</dbReference>
<dbReference type="Proteomes" id="UP000494163">
    <property type="component" value="Chromosome 3L"/>
</dbReference>
<dbReference type="PANTHER" id="PTHR12243">
    <property type="entry name" value="MADF DOMAIN TRANSCRIPTION FACTOR"/>
    <property type="match status" value="1"/>
</dbReference>
<feature type="domain" description="MADF" evidence="1">
    <location>
        <begin position="14"/>
        <end position="96"/>
    </location>
</feature>
<protein>
    <submittedName>
        <fullName evidence="2">CG9948</fullName>
    </submittedName>
</protein>
<dbReference type="InterPro" id="IPR006578">
    <property type="entry name" value="MADF-dom"/>
</dbReference>
<dbReference type="AlphaFoldDB" id="A0A0M3QW95"/>
<dbReference type="OMA" id="MAFLLKC"/>
<dbReference type="PROSITE" id="PS51029">
    <property type="entry name" value="MADF"/>
    <property type="match status" value="1"/>
</dbReference>
<keyword evidence="3" id="KW-1185">Reference proteome</keyword>
<dbReference type="Pfam" id="PF10545">
    <property type="entry name" value="MADF_DNA_bdg"/>
    <property type="match status" value="1"/>
</dbReference>
<dbReference type="InterPro" id="IPR039353">
    <property type="entry name" value="TF_Adf1"/>
</dbReference>
<organism evidence="2 3">
    <name type="scientific">Drosophila busckii</name>
    <name type="common">Fruit fly</name>
    <dbReference type="NCBI Taxonomy" id="30019"/>
    <lineage>
        <taxon>Eukaryota</taxon>
        <taxon>Metazoa</taxon>
        <taxon>Ecdysozoa</taxon>
        <taxon>Arthropoda</taxon>
        <taxon>Hexapoda</taxon>
        <taxon>Insecta</taxon>
        <taxon>Pterygota</taxon>
        <taxon>Neoptera</taxon>
        <taxon>Endopterygota</taxon>
        <taxon>Diptera</taxon>
        <taxon>Brachycera</taxon>
        <taxon>Muscomorpha</taxon>
        <taxon>Ephydroidea</taxon>
        <taxon>Drosophilidae</taxon>
        <taxon>Drosophila</taxon>
    </lineage>
</organism>
<accession>A0A0M3QW95</accession>
<evidence type="ECO:0000313" key="2">
    <source>
        <dbReference type="EMBL" id="ALC43753.1"/>
    </source>
</evidence>
<dbReference type="EMBL" id="CP012525">
    <property type="protein sequence ID" value="ALC43753.1"/>
    <property type="molecule type" value="Genomic_DNA"/>
</dbReference>
<sequence>MRTSYKKNRPFDFKLIDHVEPKPLLYKRQTGLSNYDVMKAKTEIWAKIAEIMECDVEFCLMRWNNLHYQYRKESRRPSGSTWPYFERLKFLSSSDMLSRPKAKPKSRALVESEQSIQVPPLVTDEFVGQNEWQSYNDCVVIVNDMEQHVDSTFIIEEIIESTAATDKQTESSTAEDLLKIDQILEQLDEKQRQRAERRIMAFLLKCQLRGLMNEAIDDLAI</sequence>
<proteinExistence type="predicted"/>
<dbReference type="GO" id="GO:0006357">
    <property type="term" value="P:regulation of transcription by RNA polymerase II"/>
    <property type="evidence" value="ECO:0007669"/>
    <property type="project" value="TreeGrafter"/>
</dbReference>
<name>A0A0M3QW95_DROBS</name>
<evidence type="ECO:0000313" key="3">
    <source>
        <dbReference type="Proteomes" id="UP000494163"/>
    </source>
</evidence>
<dbReference type="GO" id="GO:0005634">
    <property type="term" value="C:nucleus"/>
    <property type="evidence" value="ECO:0007669"/>
    <property type="project" value="TreeGrafter"/>
</dbReference>
<reference evidence="2 3" key="1">
    <citation type="submission" date="2015-08" db="EMBL/GenBank/DDBJ databases">
        <title>Ancestral chromatin configuration constrains chromatin evolution on differentiating sex chromosomes in Drosophila.</title>
        <authorList>
            <person name="Zhou Q."/>
            <person name="Bachtrog D."/>
        </authorList>
    </citation>
    <scope>NUCLEOTIDE SEQUENCE [LARGE SCALE GENOMIC DNA]</scope>
    <source>
        <tissue evidence="2">Whole larvae</tissue>
    </source>
</reference>
<evidence type="ECO:0000259" key="1">
    <source>
        <dbReference type="PROSITE" id="PS51029"/>
    </source>
</evidence>
<gene>
    <name evidence="2" type="ORF">Dbus_chr3Lg919</name>
</gene>